<evidence type="ECO:0000313" key="1">
    <source>
        <dbReference type="EMBL" id="DAE05446.1"/>
    </source>
</evidence>
<accession>A0A8S5PEE8</accession>
<protein>
    <submittedName>
        <fullName evidence="1">Uncharacterized protein</fullName>
    </submittedName>
</protein>
<dbReference type="EMBL" id="BK015410">
    <property type="protein sequence ID" value="DAE05446.1"/>
    <property type="molecule type" value="Genomic_DNA"/>
</dbReference>
<sequence>MFSSRCSYALVDDLHIVEFFILFVVYRHRGQ</sequence>
<organism evidence="1">
    <name type="scientific">Siphoviridae sp. ctMkg9</name>
    <dbReference type="NCBI Taxonomy" id="2825463"/>
    <lineage>
        <taxon>Viruses</taxon>
        <taxon>Duplodnaviria</taxon>
        <taxon>Heunggongvirae</taxon>
        <taxon>Uroviricota</taxon>
        <taxon>Caudoviricetes</taxon>
    </lineage>
</organism>
<name>A0A8S5PEE8_9CAUD</name>
<reference evidence="1" key="1">
    <citation type="journal article" date="2021" name="Proc. Natl. Acad. Sci. U.S.A.">
        <title>A Catalog of Tens of Thousands of Viruses from Human Metagenomes Reveals Hidden Associations with Chronic Diseases.</title>
        <authorList>
            <person name="Tisza M.J."/>
            <person name="Buck C.B."/>
        </authorList>
    </citation>
    <scope>NUCLEOTIDE SEQUENCE</scope>
    <source>
        <strain evidence="1">CtMkg9</strain>
    </source>
</reference>
<proteinExistence type="predicted"/>